<evidence type="ECO:0000313" key="1">
    <source>
        <dbReference type="EMBL" id="GBN15369.1"/>
    </source>
</evidence>
<proteinExistence type="predicted"/>
<evidence type="ECO:0000313" key="2">
    <source>
        <dbReference type="Proteomes" id="UP000499080"/>
    </source>
</evidence>
<comment type="caution">
    <text evidence="1">The sequence shown here is derived from an EMBL/GenBank/DDBJ whole genome shotgun (WGS) entry which is preliminary data.</text>
</comment>
<name>A0A4Y2LLQ6_ARAVE</name>
<dbReference type="Proteomes" id="UP000499080">
    <property type="component" value="Unassembled WGS sequence"/>
</dbReference>
<protein>
    <submittedName>
        <fullName evidence="1">Uncharacterized protein</fullName>
    </submittedName>
</protein>
<reference evidence="1 2" key="1">
    <citation type="journal article" date="2019" name="Sci. Rep.">
        <title>Orb-weaving spider Araneus ventricosus genome elucidates the spidroin gene catalogue.</title>
        <authorList>
            <person name="Kono N."/>
            <person name="Nakamura H."/>
            <person name="Ohtoshi R."/>
            <person name="Moran D.A.P."/>
            <person name="Shinohara A."/>
            <person name="Yoshida Y."/>
            <person name="Fujiwara M."/>
            <person name="Mori M."/>
            <person name="Tomita M."/>
            <person name="Arakawa K."/>
        </authorList>
    </citation>
    <scope>NUCLEOTIDE SEQUENCE [LARGE SCALE GENOMIC DNA]</scope>
</reference>
<organism evidence="1 2">
    <name type="scientific">Araneus ventricosus</name>
    <name type="common">Orbweaver spider</name>
    <name type="synonym">Epeira ventricosa</name>
    <dbReference type="NCBI Taxonomy" id="182803"/>
    <lineage>
        <taxon>Eukaryota</taxon>
        <taxon>Metazoa</taxon>
        <taxon>Ecdysozoa</taxon>
        <taxon>Arthropoda</taxon>
        <taxon>Chelicerata</taxon>
        <taxon>Arachnida</taxon>
        <taxon>Araneae</taxon>
        <taxon>Araneomorphae</taxon>
        <taxon>Entelegynae</taxon>
        <taxon>Araneoidea</taxon>
        <taxon>Araneidae</taxon>
        <taxon>Araneus</taxon>
    </lineage>
</organism>
<keyword evidence="2" id="KW-1185">Reference proteome</keyword>
<dbReference type="EMBL" id="BGPR01006016">
    <property type="protein sequence ID" value="GBN15369.1"/>
    <property type="molecule type" value="Genomic_DNA"/>
</dbReference>
<accession>A0A4Y2LLQ6</accession>
<sequence>MKRYSAEERNLIRYAQVPKTTDPDTSVAHLAVCHVLETSMFFCPDHLARGDGSKEQVCLCPDILLIDSESKIATIKDET</sequence>
<dbReference type="AlphaFoldDB" id="A0A4Y2LLQ6"/>
<gene>
    <name evidence="1" type="ORF">AVEN_244279_1</name>
</gene>